<dbReference type="PANTHER" id="PTHR33885">
    <property type="entry name" value="PHAGE SHOCK PROTEIN C"/>
    <property type="match status" value="1"/>
</dbReference>
<sequence>MNRHGNRYYLNKADGKLFGVCSGLADYTGIDSIWIRVAAVMLTLFVSFITIPIYIVTAILADSKPAYLYSDEEEERLLRKIRRREARSGRVRRDLSEIDRRIANVESHYSASNSRLAAEIDRLR</sequence>
<organism evidence="8 9">
    <name type="scientific">Novosphingobium marinum</name>
    <dbReference type="NCBI Taxonomy" id="1514948"/>
    <lineage>
        <taxon>Bacteria</taxon>
        <taxon>Pseudomonadati</taxon>
        <taxon>Pseudomonadota</taxon>
        <taxon>Alphaproteobacteria</taxon>
        <taxon>Sphingomonadales</taxon>
        <taxon>Sphingomonadaceae</taxon>
        <taxon>Novosphingobium</taxon>
    </lineage>
</organism>
<evidence type="ECO:0000256" key="3">
    <source>
        <dbReference type="ARBA" id="ARBA00022692"/>
    </source>
</evidence>
<evidence type="ECO:0000256" key="1">
    <source>
        <dbReference type="ARBA" id="ARBA00004162"/>
    </source>
</evidence>
<name>A0A7Y9XY74_9SPHN</name>
<dbReference type="PANTHER" id="PTHR33885:SF3">
    <property type="entry name" value="PHAGE SHOCK PROTEIN C"/>
    <property type="match status" value="1"/>
</dbReference>
<evidence type="ECO:0000313" key="9">
    <source>
        <dbReference type="Proteomes" id="UP000522081"/>
    </source>
</evidence>
<dbReference type="RefSeq" id="WP_179407301.1">
    <property type="nucleotide sequence ID" value="NZ_BMGF01000002.1"/>
</dbReference>
<keyword evidence="5 6" id="KW-0472">Membrane</keyword>
<evidence type="ECO:0000256" key="2">
    <source>
        <dbReference type="ARBA" id="ARBA00022475"/>
    </source>
</evidence>
<proteinExistence type="predicted"/>
<dbReference type="InterPro" id="IPR007168">
    <property type="entry name" value="Phageshock_PspC_N"/>
</dbReference>
<evidence type="ECO:0000256" key="6">
    <source>
        <dbReference type="SAM" id="Phobius"/>
    </source>
</evidence>
<dbReference type="AlphaFoldDB" id="A0A7Y9XY74"/>
<evidence type="ECO:0000313" key="8">
    <source>
        <dbReference type="EMBL" id="NYH95453.1"/>
    </source>
</evidence>
<dbReference type="Proteomes" id="UP000522081">
    <property type="component" value="Unassembled WGS sequence"/>
</dbReference>
<feature type="transmembrane region" description="Helical" evidence="6">
    <location>
        <begin position="33"/>
        <end position="61"/>
    </location>
</feature>
<reference evidence="8 9" key="1">
    <citation type="submission" date="2020-07" db="EMBL/GenBank/DDBJ databases">
        <title>Genomic Encyclopedia of Type Strains, Phase IV (KMG-IV): sequencing the most valuable type-strain genomes for metagenomic binning, comparative biology and taxonomic classification.</title>
        <authorList>
            <person name="Goeker M."/>
        </authorList>
    </citation>
    <scope>NUCLEOTIDE SEQUENCE [LARGE SCALE GENOMIC DNA]</scope>
    <source>
        <strain evidence="8 9">DSM 29043</strain>
    </source>
</reference>
<comment type="caution">
    <text evidence="8">The sequence shown here is derived from an EMBL/GenBank/DDBJ whole genome shotgun (WGS) entry which is preliminary data.</text>
</comment>
<keyword evidence="4 6" id="KW-1133">Transmembrane helix</keyword>
<evidence type="ECO:0000256" key="5">
    <source>
        <dbReference type="ARBA" id="ARBA00023136"/>
    </source>
</evidence>
<dbReference type="GO" id="GO:0005886">
    <property type="term" value="C:plasma membrane"/>
    <property type="evidence" value="ECO:0007669"/>
    <property type="project" value="UniProtKB-SubCell"/>
</dbReference>
<accession>A0A7Y9XY74</accession>
<evidence type="ECO:0000256" key="4">
    <source>
        <dbReference type="ARBA" id="ARBA00022989"/>
    </source>
</evidence>
<keyword evidence="9" id="KW-1185">Reference proteome</keyword>
<keyword evidence="2" id="KW-1003">Cell membrane</keyword>
<gene>
    <name evidence="8" type="ORF">FHS75_001772</name>
</gene>
<dbReference type="InterPro" id="IPR052027">
    <property type="entry name" value="PspC"/>
</dbReference>
<feature type="domain" description="Phage shock protein PspC N-terminal" evidence="7">
    <location>
        <begin position="7"/>
        <end position="63"/>
    </location>
</feature>
<evidence type="ECO:0000259" key="7">
    <source>
        <dbReference type="Pfam" id="PF04024"/>
    </source>
</evidence>
<comment type="subcellular location">
    <subcellularLocation>
        <location evidence="1">Cell membrane</location>
        <topology evidence="1">Single-pass membrane protein</topology>
    </subcellularLocation>
</comment>
<dbReference type="Pfam" id="PF04024">
    <property type="entry name" value="PspC"/>
    <property type="match status" value="1"/>
</dbReference>
<keyword evidence="3 6" id="KW-0812">Transmembrane</keyword>
<protein>
    <submittedName>
        <fullName evidence="8">Phage shock protein C</fullName>
    </submittedName>
</protein>
<dbReference type="EMBL" id="JACBZF010000002">
    <property type="protein sequence ID" value="NYH95453.1"/>
    <property type="molecule type" value="Genomic_DNA"/>
</dbReference>